<evidence type="ECO:0000313" key="4">
    <source>
        <dbReference type="Proteomes" id="UP001431783"/>
    </source>
</evidence>
<feature type="signal peptide" evidence="2">
    <location>
        <begin position="1"/>
        <end position="18"/>
    </location>
</feature>
<keyword evidence="2" id="KW-0732">Signal</keyword>
<evidence type="ECO:0000313" key="3">
    <source>
        <dbReference type="EMBL" id="KAK9883753.1"/>
    </source>
</evidence>
<dbReference type="EMBL" id="JARQZJ010000091">
    <property type="protein sequence ID" value="KAK9883753.1"/>
    <property type="molecule type" value="Genomic_DNA"/>
</dbReference>
<evidence type="ECO:0000256" key="2">
    <source>
        <dbReference type="SAM" id="SignalP"/>
    </source>
</evidence>
<organism evidence="3 4">
    <name type="scientific">Henosepilachna vigintioctopunctata</name>
    <dbReference type="NCBI Taxonomy" id="420089"/>
    <lineage>
        <taxon>Eukaryota</taxon>
        <taxon>Metazoa</taxon>
        <taxon>Ecdysozoa</taxon>
        <taxon>Arthropoda</taxon>
        <taxon>Hexapoda</taxon>
        <taxon>Insecta</taxon>
        <taxon>Pterygota</taxon>
        <taxon>Neoptera</taxon>
        <taxon>Endopterygota</taxon>
        <taxon>Coleoptera</taxon>
        <taxon>Polyphaga</taxon>
        <taxon>Cucujiformia</taxon>
        <taxon>Coccinelloidea</taxon>
        <taxon>Coccinellidae</taxon>
        <taxon>Epilachninae</taxon>
        <taxon>Epilachnini</taxon>
        <taxon>Henosepilachna</taxon>
    </lineage>
</organism>
<dbReference type="Proteomes" id="UP001431783">
    <property type="component" value="Unassembled WGS sequence"/>
</dbReference>
<name>A0AAW1URD3_9CUCU</name>
<protein>
    <submittedName>
        <fullName evidence="3">Uncharacterized protein</fullName>
    </submittedName>
</protein>
<evidence type="ECO:0000256" key="1">
    <source>
        <dbReference type="SAM" id="MobiDB-lite"/>
    </source>
</evidence>
<sequence>MYLKVSFILLCTALNVFSHDLRYQKRQTQRSPNREIDSETSETAFSAPAAVQGSGKYFQDIYVAQHKPDELEFGHVYETPNDWEQRFEKIDIKNNTRKGKVRWGDKHGGYGEHYWDFNHAGHDSHDGEESINNEQYAAYEEESAPVPAYADKARGKREQISDDVEFISPKARSLVLSGITGKHGGNYKSEQDSERGKREQKKRAKPINSESLFYKPETGRIIDQKTGIIYELKPVE</sequence>
<reference evidence="3 4" key="1">
    <citation type="submission" date="2023-03" db="EMBL/GenBank/DDBJ databases">
        <title>Genome insight into feeding habits of ladybird beetles.</title>
        <authorList>
            <person name="Li H.-S."/>
            <person name="Huang Y.-H."/>
            <person name="Pang H."/>
        </authorList>
    </citation>
    <scope>NUCLEOTIDE SEQUENCE [LARGE SCALE GENOMIC DNA]</scope>
    <source>
        <strain evidence="3">SYSU_2023b</strain>
        <tissue evidence="3">Whole body</tissue>
    </source>
</reference>
<dbReference type="AlphaFoldDB" id="A0AAW1URD3"/>
<accession>A0AAW1URD3</accession>
<feature type="chain" id="PRO_5043587304" evidence="2">
    <location>
        <begin position="19"/>
        <end position="236"/>
    </location>
</feature>
<keyword evidence="4" id="KW-1185">Reference proteome</keyword>
<gene>
    <name evidence="3" type="ORF">WA026_001941</name>
</gene>
<proteinExistence type="predicted"/>
<feature type="region of interest" description="Disordered" evidence="1">
    <location>
        <begin position="178"/>
        <end position="210"/>
    </location>
</feature>
<comment type="caution">
    <text evidence="3">The sequence shown here is derived from an EMBL/GenBank/DDBJ whole genome shotgun (WGS) entry which is preliminary data.</text>
</comment>